<evidence type="ECO:0000313" key="2">
    <source>
        <dbReference type="Proteomes" id="UP001165060"/>
    </source>
</evidence>
<dbReference type="Proteomes" id="UP001165060">
    <property type="component" value="Unassembled WGS sequence"/>
</dbReference>
<name>A0ABQ6MDA4_9STRA</name>
<accession>A0ABQ6MDA4</accession>
<reference evidence="1 2" key="1">
    <citation type="journal article" date="2023" name="Commun. Biol.">
        <title>Genome analysis of Parmales, the sister group of diatoms, reveals the evolutionary specialization of diatoms from phago-mixotrophs to photoautotrophs.</title>
        <authorList>
            <person name="Ban H."/>
            <person name="Sato S."/>
            <person name="Yoshikawa S."/>
            <person name="Yamada K."/>
            <person name="Nakamura Y."/>
            <person name="Ichinomiya M."/>
            <person name="Sato N."/>
            <person name="Blanc-Mathieu R."/>
            <person name="Endo H."/>
            <person name="Kuwata A."/>
            <person name="Ogata H."/>
        </authorList>
    </citation>
    <scope>NUCLEOTIDE SEQUENCE [LARGE SCALE GENOMIC DNA]</scope>
</reference>
<organism evidence="1 2">
    <name type="scientific">Tetraparma gracilis</name>
    <dbReference type="NCBI Taxonomy" id="2962635"/>
    <lineage>
        <taxon>Eukaryota</taxon>
        <taxon>Sar</taxon>
        <taxon>Stramenopiles</taxon>
        <taxon>Ochrophyta</taxon>
        <taxon>Bolidophyceae</taxon>
        <taxon>Parmales</taxon>
        <taxon>Triparmaceae</taxon>
        <taxon>Tetraparma</taxon>
    </lineage>
</organism>
<evidence type="ECO:0000313" key="1">
    <source>
        <dbReference type="EMBL" id="GMI24198.1"/>
    </source>
</evidence>
<dbReference type="EMBL" id="BRYB01001372">
    <property type="protein sequence ID" value="GMI24198.1"/>
    <property type="molecule type" value="Genomic_DNA"/>
</dbReference>
<sequence>MSEQTLNALLEQLLLPASTSPLARIAQLRAENGYNARLVSTPALLPCAGGRSFAKALTHYRKASRAEFPFVVAALADLFEHVTACVNAAALCDPPLSAKPAPKPKAPPKPRVPPIPSFPSAVKLAVPKPKGVKRLRDDGADPSVPGTSLSYADRVLREEYFENFKKLRSGDQKSQLVPLARGDWDRETVGADSVTYRLKMVYASQRVNRAVVEDVVGGRRRHKERQEKEKKKKKDKRVRVVFEPLLFQVPLALLLKKQAGFNPKPEFNWA</sequence>
<comment type="caution">
    <text evidence="1">The sequence shown here is derived from an EMBL/GenBank/DDBJ whole genome shotgun (WGS) entry which is preliminary data.</text>
</comment>
<gene>
    <name evidence="1" type="ORF">TeGR_g3894</name>
</gene>
<protein>
    <submittedName>
        <fullName evidence="1">Uncharacterized protein</fullName>
    </submittedName>
</protein>
<keyword evidence="2" id="KW-1185">Reference proteome</keyword>
<proteinExistence type="predicted"/>